<comment type="caution">
    <text evidence="1">The sequence shown here is derived from an EMBL/GenBank/DDBJ whole genome shotgun (WGS) entry which is preliminary data.</text>
</comment>
<evidence type="ECO:0000313" key="2">
    <source>
        <dbReference type="Proteomes" id="UP000034264"/>
    </source>
</evidence>
<organism evidence="1 2">
    <name type="scientific">Candidatus Amesbacteria bacterium GW2011_GWC2_45_19</name>
    <dbReference type="NCBI Taxonomy" id="1618366"/>
    <lineage>
        <taxon>Bacteria</taxon>
        <taxon>Candidatus Amesiibacteriota</taxon>
    </lineage>
</organism>
<gene>
    <name evidence="1" type="ORF">UX05_C0005G0029</name>
</gene>
<name>A0A0G1M4C5_9BACT</name>
<dbReference type="EMBL" id="LCKS01000005">
    <property type="protein sequence ID" value="KKU02952.1"/>
    <property type="molecule type" value="Genomic_DNA"/>
</dbReference>
<sequence length="91" mass="10224">MAETLPTPIKDCPKDVKVTLNPNSLAMKYIQKRLPFFTNVNVITSGRIFCPAINKGVEILVAAKPVKDVHLFCRELMEEKCPFANYESPEA</sequence>
<evidence type="ECO:0000313" key="1">
    <source>
        <dbReference type="EMBL" id="KKU02952.1"/>
    </source>
</evidence>
<proteinExistence type="predicted"/>
<accession>A0A0G1M4C5</accession>
<dbReference type="AlphaFoldDB" id="A0A0G1M4C5"/>
<reference evidence="1 2" key="1">
    <citation type="journal article" date="2015" name="Nature">
        <title>rRNA introns, odd ribosomes, and small enigmatic genomes across a large radiation of phyla.</title>
        <authorList>
            <person name="Brown C.T."/>
            <person name="Hug L.A."/>
            <person name="Thomas B.C."/>
            <person name="Sharon I."/>
            <person name="Castelle C.J."/>
            <person name="Singh A."/>
            <person name="Wilkins M.J."/>
            <person name="Williams K.H."/>
            <person name="Banfield J.F."/>
        </authorList>
    </citation>
    <scope>NUCLEOTIDE SEQUENCE [LARGE SCALE GENOMIC DNA]</scope>
</reference>
<protein>
    <submittedName>
        <fullName evidence="1">Uncharacterized protein</fullName>
    </submittedName>
</protein>
<dbReference type="Proteomes" id="UP000034264">
    <property type="component" value="Unassembled WGS sequence"/>
</dbReference>